<proteinExistence type="inferred from homology"/>
<dbReference type="Gene3D" id="1.10.150.390">
    <property type="match status" value="1"/>
</dbReference>
<dbReference type="Gene3D" id="1.10.40.90">
    <property type="match status" value="1"/>
</dbReference>
<keyword evidence="1 7" id="KW-0240">DNA-directed RNA polymerase</keyword>
<feature type="binding site" evidence="7">
    <location>
        <position position="518"/>
    </location>
    <ligand>
        <name>Mg(2+)</name>
        <dbReference type="ChEBI" id="CHEBI:18420"/>
    </ligand>
</feature>
<comment type="cofactor">
    <cofactor evidence="7">
        <name>Mg(2+)</name>
        <dbReference type="ChEBI" id="CHEBI:18420"/>
    </cofactor>
    <text evidence="7">Binds 1 Mg(2+) ion per subunit.</text>
</comment>
<dbReference type="GO" id="GO:0003899">
    <property type="term" value="F:DNA-directed RNA polymerase activity"/>
    <property type="evidence" value="ECO:0007669"/>
    <property type="project" value="UniProtKB-UniRule"/>
</dbReference>
<feature type="binding site" evidence="7">
    <location>
        <position position="931"/>
    </location>
    <ligand>
        <name>Zn(2+)</name>
        <dbReference type="ChEBI" id="CHEBI:29105"/>
        <label>2</label>
    </ligand>
</feature>
<reference evidence="12" key="1">
    <citation type="submission" date="2017-09" db="EMBL/GenBank/DDBJ databases">
        <title>Depth-based differentiation of microbial function through sediment-hosted aquifers and enrichment of novel symbionts in the deep terrestrial subsurface.</title>
        <authorList>
            <person name="Probst A.J."/>
            <person name="Ladd B."/>
            <person name="Jarett J.K."/>
            <person name="Geller-Mcgrath D.E."/>
            <person name="Sieber C.M.K."/>
            <person name="Emerson J.B."/>
            <person name="Anantharaman K."/>
            <person name="Thomas B.C."/>
            <person name="Malmstrom R."/>
            <person name="Stieglmeier M."/>
            <person name="Klingl A."/>
            <person name="Woyke T."/>
            <person name="Ryan C.M."/>
            <person name="Banfield J.F."/>
        </authorList>
    </citation>
    <scope>NUCLEOTIDE SEQUENCE [LARGE SCALE GENOMIC DNA]</scope>
</reference>
<evidence type="ECO:0000313" key="11">
    <source>
        <dbReference type="EMBL" id="PIZ95842.1"/>
    </source>
</evidence>
<name>A0A2M7VAD6_9BACT</name>
<dbReference type="SUPFAM" id="SSF64484">
    <property type="entry name" value="beta and beta-prime subunits of DNA dependent RNA-polymerase"/>
    <property type="match status" value="1"/>
</dbReference>
<evidence type="ECO:0000256" key="4">
    <source>
        <dbReference type="ARBA" id="ARBA00022723"/>
    </source>
</evidence>
<dbReference type="CDD" id="cd01609">
    <property type="entry name" value="RNAP_beta'_N"/>
    <property type="match status" value="1"/>
</dbReference>
<dbReference type="Gene3D" id="2.40.50.100">
    <property type="match status" value="2"/>
</dbReference>
<feature type="binding site" evidence="7">
    <location>
        <position position="79"/>
    </location>
    <ligand>
        <name>Zn(2+)</name>
        <dbReference type="ChEBI" id="CHEBI:29105"/>
        <label>1</label>
    </ligand>
</feature>
<dbReference type="GO" id="GO:0008270">
    <property type="term" value="F:zinc ion binding"/>
    <property type="evidence" value="ECO:0007669"/>
    <property type="project" value="UniProtKB-UniRule"/>
</dbReference>
<dbReference type="InterPro" id="IPR038120">
    <property type="entry name" value="Rpb1_funnel_sf"/>
</dbReference>
<evidence type="ECO:0000256" key="9">
    <source>
        <dbReference type="SAM" id="Coils"/>
    </source>
</evidence>
<dbReference type="Gene3D" id="1.10.274.100">
    <property type="entry name" value="RNA polymerase Rpb1, domain 3"/>
    <property type="match status" value="2"/>
</dbReference>
<feature type="binding site" evidence="7">
    <location>
        <position position="924"/>
    </location>
    <ligand>
        <name>Zn(2+)</name>
        <dbReference type="ChEBI" id="CHEBI:29105"/>
        <label>2</label>
    </ligand>
</feature>
<dbReference type="CDD" id="cd02655">
    <property type="entry name" value="RNAP_beta'_C"/>
    <property type="match status" value="1"/>
</dbReference>
<keyword evidence="4 7" id="KW-0479">Metal-binding</keyword>
<keyword evidence="2 7" id="KW-0808">Transferase</keyword>
<evidence type="ECO:0000256" key="2">
    <source>
        <dbReference type="ARBA" id="ARBA00022679"/>
    </source>
</evidence>
<dbReference type="Gene3D" id="4.10.860.120">
    <property type="entry name" value="RNA polymerase II, clamp domain"/>
    <property type="match status" value="1"/>
</dbReference>
<dbReference type="Gene3D" id="1.10.132.30">
    <property type="match status" value="1"/>
</dbReference>
<comment type="catalytic activity">
    <reaction evidence="6 7 8">
        <text>RNA(n) + a ribonucleoside 5'-triphosphate = RNA(n+1) + diphosphate</text>
        <dbReference type="Rhea" id="RHEA:21248"/>
        <dbReference type="Rhea" id="RHEA-COMP:14527"/>
        <dbReference type="Rhea" id="RHEA-COMP:17342"/>
        <dbReference type="ChEBI" id="CHEBI:33019"/>
        <dbReference type="ChEBI" id="CHEBI:61557"/>
        <dbReference type="ChEBI" id="CHEBI:140395"/>
        <dbReference type="EC" id="2.7.7.6"/>
    </reaction>
</comment>
<dbReference type="EC" id="2.7.7.6" evidence="7"/>
<dbReference type="Pfam" id="PF04983">
    <property type="entry name" value="RNA_pol_Rpb1_3"/>
    <property type="match status" value="1"/>
</dbReference>
<dbReference type="GO" id="GO:0006351">
    <property type="term" value="P:DNA-templated transcription"/>
    <property type="evidence" value="ECO:0007669"/>
    <property type="project" value="UniProtKB-UniRule"/>
</dbReference>
<dbReference type="InterPro" id="IPR007066">
    <property type="entry name" value="RNA_pol_Rpb1_3"/>
</dbReference>
<dbReference type="InterPro" id="IPR045867">
    <property type="entry name" value="DNA-dir_RpoC_beta_prime"/>
</dbReference>
<feature type="domain" description="RNA polymerase N-terminal" evidence="10">
    <location>
        <begin position="290"/>
        <end position="572"/>
    </location>
</feature>
<organism evidence="11 12">
    <name type="scientific">Candidatus Magasanikbacteria bacterium CG_4_10_14_0_2_um_filter_33_14</name>
    <dbReference type="NCBI Taxonomy" id="1974636"/>
    <lineage>
        <taxon>Bacteria</taxon>
        <taxon>Candidatus Magasanikiibacteriota</taxon>
    </lineage>
</organism>
<feature type="binding site" evidence="7">
    <location>
        <position position="82"/>
    </location>
    <ligand>
        <name>Zn(2+)</name>
        <dbReference type="ChEBI" id="CHEBI:29105"/>
        <label>1</label>
    </ligand>
</feature>
<dbReference type="SMART" id="SM00663">
    <property type="entry name" value="RPOLA_N"/>
    <property type="match status" value="1"/>
</dbReference>
<dbReference type="InterPro" id="IPR007080">
    <property type="entry name" value="RNA_pol_Rpb1_1"/>
</dbReference>
<feature type="binding site" evidence="7">
    <location>
        <position position="64"/>
    </location>
    <ligand>
        <name>Zn(2+)</name>
        <dbReference type="ChEBI" id="CHEBI:29105"/>
        <label>1</label>
    </ligand>
</feature>
<dbReference type="HAMAP" id="MF_01322">
    <property type="entry name" value="RNApol_bact_RpoC"/>
    <property type="match status" value="1"/>
</dbReference>
<dbReference type="PANTHER" id="PTHR19376:SF54">
    <property type="entry name" value="DNA-DIRECTED RNA POLYMERASE SUBUNIT BETA"/>
    <property type="match status" value="1"/>
</dbReference>
<keyword evidence="7" id="KW-0862">Zinc</keyword>
<dbReference type="InterPro" id="IPR006592">
    <property type="entry name" value="RNA_pol_N"/>
</dbReference>
<comment type="caution">
    <text evidence="11">The sequence shown here is derived from an EMBL/GenBank/DDBJ whole genome shotgun (WGS) entry which is preliminary data.</text>
</comment>
<dbReference type="InterPro" id="IPR000722">
    <property type="entry name" value="RNA_pol_asu"/>
</dbReference>
<dbReference type="Gene3D" id="2.40.40.20">
    <property type="match status" value="1"/>
</dbReference>
<evidence type="ECO:0000256" key="3">
    <source>
        <dbReference type="ARBA" id="ARBA00022695"/>
    </source>
</evidence>
<protein>
    <recommendedName>
        <fullName evidence="7">DNA-directed RNA polymerase subunit beta'</fullName>
        <shortName evidence="7">RNAP subunit beta'</shortName>
        <ecNumber evidence="7">2.7.7.6</ecNumber>
    </recommendedName>
    <alternativeName>
        <fullName evidence="7">RNA polymerase subunit beta'</fullName>
    </alternativeName>
    <alternativeName>
        <fullName evidence="7">Transcriptase subunit beta'</fullName>
    </alternativeName>
</protein>
<dbReference type="Pfam" id="PF00623">
    <property type="entry name" value="RNA_pol_Rpb1_2"/>
    <property type="match status" value="1"/>
</dbReference>
<feature type="binding site" evidence="7">
    <location>
        <position position="520"/>
    </location>
    <ligand>
        <name>Mg(2+)</name>
        <dbReference type="ChEBI" id="CHEBI:18420"/>
    </ligand>
</feature>
<comment type="function">
    <text evidence="7 8">DNA-dependent RNA polymerase catalyzes the transcription of DNA into RNA using the four ribonucleoside triphosphates as substrates.</text>
</comment>
<feature type="coiled-coil region" evidence="9">
    <location>
        <begin position="186"/>
        <end position="213"/>
    </location>
</feature>
<dbReference type="InterPro" id="IPR007081">
    <property type="entry name" value="RNA_pol_Rpb1_5"/>
</dbReference>
<dbReference type="Pfam" id="PF04998">
    <property type="entry name" value="RNA_pol_Rpb1_5"/>
    <property type="match status" value="1"/>
</dbReference>
<keyword evidence="9" id="KW-0175">Coiled coil</keyword>
<keyword evidence="3 7" id="KW-0548">Nucleotidyltransferase</keyword>
<dbReference type="Pfam" id="PF04997">
    <property type="entry name" value="RNA_pol_Rpb1_1"/>
    <property type="match status" value="1"/>
</dbReference>
<dbReference type="InterPro" id="IPR007083">
    <property type="entry name" value="RNA_pol_Rpb1_4"/>
</dbReference>
<feature type="binding site" evidence="7">
    <location>
        <position position="66"/>
    </location>
    <ligand>
        <name>Zn(2+)</name>
        <dbReference type="ChEBI" id="CHEBI:29105"/>
        <label>1</label>
    </ligand>
</feature>
<evidence type="ECO:0000313" key="12">
    <source>
        <dbReference type="Proteomes" id="UP000231453"/>
    </source>
</evidence>
<dbReference type="Proteomes" id="UP000231453">
    <property type="component" value="Unassembled WGS sequence"/>
</dbReference>
<accession>A0A2M7VAD6</accession>
<gene>
    <name evidence="7 11" type="primary">rpoC</name>
    <name evidence="11" type="ORF">COX80_03135</name>
</gene>
<dbReference type="PANTHER" id="PTHR19376">
    <property type="entry name" value="DNA-DIRECTED RNA POLYMERASE"/>
    <property type="match status" value="1"/>
</dbReference>
<feature type="binding site" evidence="7">
    <location>
        <position position="853"/>
    </location>
    <ligand>
        <name>Zn(2+)</name>
        <dbReference type="ChEBI" id="CHEBI:29105"/>
        <label>2</label>
    </ligand>
</feature>
<comment type="cofactor">
    <cofactor evidence="7">
        <name>Zn(2+)</name>
        <dbReference type="ChEBI" id="CHEBI:29105"/>
    </cofactor>
    <text evidence="7">Binds 2 Zn(2+) ions per subunit.</text>
</comment>
<keyword evidence="7" id="KW-0460">Magnesium</keyword>
<dbReference type="GO" id="GO:0003677">
    <property type="term" value="F:DNA binding"/>
    <property type="evidence" value="ECO:0007669"/>
    <property type="project" value="UniProtKB-UniRule"/>
</dbReference>
<comment type="similarity">
    <text evidence="7 8">Belongs to the RNA polymerase beta' chain family.</text>
</comment>
<comment type="subunit">
    <text evidence="7">The RNAP catalytic core consists of 2 alpha, 1 beta, 1 beta' and 1 omega subunit. When a sigma factor is associated with the core the holoenzyme is formed, which can initiate transcription.</text>
</comment>
<dbReference type="GO" id="GO:0000287">
    <property type="term" value="F:magnesium ion binding"/>
    <property type="evidence" value="ECO:0007669"/>
    <property type="project" value="UniProtKB-UniRule"/>
</dbReference>
<evidence type="ECO:0000256" key="1">
    <source>
        <dbReference type="ARBA" id="ARBA00022478"/>
    </source>
</evidence>
<evidence type="ECO:0000256" key="6">
    <source>
        <dbReference type="ARBA" id="ARBA00048552"/>
    </source>
</evidence>
<feature type="binding site" evidence="7">
    <location>
        <position position="522"/>
    </location>
    <ligand>
        <name>Mg(2+)</name>
        <dbReference type="ChEBI" id="CHEBI:18420"/>
    </ligand>
</feature>
<evidence type="ECO:0000256" key="7">
    <source>
        <dbReference type="HAMAP-Rule" id="MF_01322"/>
    </source>
</evidence>
<dbReference type="InterPro" id="IPR044893">
    <property type="entry name" value="RNA_pol_Rpb1_clamp_domain"/>
</dbReference>
<sequence length="1312" mass="146993">MSRDTFHSMNFDALRLKVASPETIRKWSYGEVYKPETINYRTQKPEKGGLFAEEIFGPTKDWECYCGKYKKIRYKGIVCDKCGVEVTHSLVRRERMGHIELATPVSHIWFLRTIPSRVGLVLDLSIQALEKIIYFASFIITHVDENEKKIVADALKKEYKVKKKEIEADFNKKSAGVEKSALKDLESERDRKMASLEEDFKDAEDELKDIEMLNIISEARYQNLSLRYGHLFESGIGAGAIRGLLERLDLPETIVRLETELKKSKGAKRERLMRRIKLLKSLHKNDIRPEWMIMTNIPVIPPDLRPMVALDGGRFATSDLNDLYRRVINRNNRLRRLLDLNAPEVICRNEKRMLQEAVDALIDNNARATKTVRASTGQKRQLRSLADILKGKQGRFRQNLLGKRVDYSGRSVIVVGPNLKISECGLPKMIALELFKPFIMSEIIKRELAHNVRSASRFIESNASEVWDILEELTKTTRVLLNRAPTLHRLGIQAFRPTLVEGKAIRLHPLVCAAFNADFDGDQMAVHLPLSEQAKWEAENLMASEKNLLKPATGAPVITPQQDIALGSYYLTKLDNENVDEKSIKTFSSITEARYAYKTRVIGLRETIKVRFDNLDKFEVGTNKFIETSFGRILFNEILPDKITYHNQTVTKKDLSNIIQFLLEFYGQEITAEHLDKIKNLGYKYATKSGYSLGKGDFPSIPGKKELLLEADKKVLLVEEQYAEGLLTDSERHGKVLEIWTETKDKLVGMGRDVMDQDKSVFAMIDSGARGSWGQLGQVISMKGLVASPSGDVIELPVKGNFKEGFGVLEFFISSHGTRKGLSDMALRTANAGYLTRRLVDVAQEVVVKEEDCGDTDGELFTLEQSKQMGEKLSERVLGRYVLADVKHGKKVIIKAGEVVTAEIARVIEKEEVDNMHVRSVLQCKLAKGVCTKCYGFDLSNRMPVKTGTAVGVIAAQSIGEPGTQLTMRTFHLGGVAGGGDITQGLPRVEELFEARNPKRKAVLAEVAGKIEIEDADGKIITSPTGRKIFEGRRGQKIVKVHHEGSEEVVYEISKEDDVKIAEGQKVKKGDKILVRGGSGEIIKATNPGVVRFDGEKMILTYDGKTTKEYVIPLGYKLWVNDGDDVEKGDQLTEGALDLKELFELKGQDAVKRYVLAEIQEIYASQGQRLNDKHIEIIIKQMFSRVFIEDPGETDLLPGEIVERSQLILANRQAKKDGVKEAKGRVMLMGISKISLTTQSFLSSASFQETSRVLVSAAITGKIDYLEGLKENVIIGRLISAGTGVSGIPELDEKHAAEAVVETEVEEVAVVE</sequence>
<evidence type="ECO:0000256" key="8">
    <source>
        <dbReference type="RuleBase" id="RU004279"/>
    </source>
</evidence>
<dbReference type="InterPro" id="IPR042102">
    <property type="entry name" value="RNA_pol_Rpb1_3_sf"/>
</dbReference>
<evidence type="ECO:0000256" key="5">
    <source>
        <dbReference type="ARBA" id="ARBA00023163"/>
    </source>
</evidence>
<dbReference type="EMBL" id="PFPL01000043">
    <property type="protein sequence ID" value="PIZ95842.1"/>
    <property type="molecule type" value="Genomic_DNA"/>
</dbReference>
<dbReference type="GO" id="GO:0000428">
    <property type="term" value="C:DNA-directed RNA polymerase complex"/>
    <property type="evidence" value="ECO:0007669"/>
    <property type="project" value="UniProtKB-KW"/>
</dbReference>
<dbReference type="Pfam" id="PF05000">
    <property type="entry name" value="RNA_pol_Rpb1_4"/>
    <property type="match status" value="1"/>
</dbReference>
<evidence type="ECO:0000259" key="10">
    <source>
        <dbReference type="SMART" id="SM00663"/>
    </source>
</evidence>
<dbReference type="InterPro" id="IPR012754">
    <property type="entry name" value="DNA-dir_RpoC_beta_prime_bact"/>
</dbReference>
<dbReference type="Gene3D" id="1.10.1790.20">
    <property type="match status" value="1"/>
</dbReference>
<dbReference type="NCBIfam" id="TIGR02386">
    <property type="entry name" value="rpoC_TIGR"/>
    <property type="match status" value="1"/>
</dbReference>
<feature type="binding site" evidence="7">
    <location>
        <position position="934"/>
    </location>
    <ligand>
        <name>Zn(2+)</name>
        <dbReference type="ChEBI" id="CHEBI:29105"/>
        <label>2</label>
    </ligand>
</feature>
<keyword evidence="5 7" id="KW-0804">Transcription</keyword>